<dbReference type="InterPro" id="IPR051158">
    <property type="entry name" value="Metallophosphoesterase_sf"/>
</dbReference>
<evidence type="ECO:0000259" key="2">
    <source>
        <dbReference type="Pfam" id="PF00149"/>
    </source>
</evidence>
<proteinExistence type="predicted"/>
<dbReference type="RefSeq" id="WP_184653050.1">
    <property type="nucleotide sequence ID" value="NZ_JACHFR010000003.1"/>
</dbReference>
<name>A0A840SAA4_9SPIR</name>
<dbReference type="PANTHER" id="PTHR31302">
    <property type="entry name" value="TRANSMEMBRANE PROTEIN WITH METALLOPHOSPHOESTERASE DOMAIN-RELATED"/>
    <property type="match status" value="1"/>
</dbReference>
<dbReference type="SUPFAM" id="SSF56300">
    <property type="entry name" value="Metallo-dependent phosphatases"/>
    <property type="match status" value="1"/>
</dbReference>
<gene>
    <name evidence="3" type="ORF">HNP77_002011</name>
</gene>
<dbReference type="InterPro" id="IPR029052">
    <property type="entry name" value="Metallo-depent_PP-like"/>
</dbReference>
<feature type="transmembrane region" description="Helical" evidence="1">
    <location>
        <begin position="6"/>
        <end position="27"/>
    </location>
</feature>
<keyword evidence="1" id="KW-0472">Membrane</keyword>
<dbReference type="GO" id="GO:0016787">
    <property type="term" value="F:hydrolase activity"/>
    <property type="evidence" value="ECO:0007669"/>
    <property type="project" value="InterPro"/>
</dbReference>
<dbReference type="Pfam" id="PF00149">
    <property type="entry name" value="Metallophos"/>
    <property type="match status" value="1"/>
</dbReference>
<reference evidence="3 4" key="1">
    <citation type="submission" date="2020-08" db="EMBL/GenBank/DDBJ databases">
        <title>Genomic Encyclopedia of Type Strains, Phase IV (KMG-IV): sequencing the most valuable type-strain genomes for metagenomic binning, comparative biology and taxonomic classification.</title>
        <authorList>
            <person name="Goeker M."/>
        </authorList>
    </citation>
    <scope>NUCLEOTIDE SEQUENCE [LARGE SCALE GENOMIC DNA]</scope>
    <source>
        <strain evidence="3 4">DSM 103679</strain>
    </source>
</reference>
<sequence length="371" mass="41932">MAGLLVAAGILALIMGVYIFIIIFRIMKFFNLPVLQKSIKIITAALTFTILCLSFNLKTHVLIYVMHFLAFTLAVDIIHLPVKHFCRNRKPSLLRILHGIRILCIIPAVLLIIVSTIAWFNMHRIIRTEYTVTSPKLLRDYKVLLISDMHWATIQDTKVFINTIDKINSENADLIILDGDITDENTSKKEMLNVFKILGSLKAKYGIYYVYGNHDRQLYTSSPAFSREELDEAITENGIRILQDYAVLIDKDLVLAGREDFSMDRMEKRSSINEILEGFSRNSFIIVADHQPKDVSAVKKAGADLLLSGHTHAGQIFPVGRIMDVAGSFTYGKYTDGNFSVIVTSGIAGWGYSFRTERNCEYAVVNLIKQD</sequence>
<protein>
    <recommendedName>
        <fullName evidence="2">Calcineurin-like phosphoesterase domain-containing protein</fullName>
    </recommendedName>
</protein>
<organism evidence="3 4">
    <name type="scientific">Treponema rectale</name>
    <dbReference type="NCBI Taxonomy" id="744512"/>
    <lineage>
        <taxon>Bacteria</taxon>
        <taxon>Pseudomonadati</taxon>
        <taxon>Spirochaetota</taxon>
        <taxon>Spirochaetia</taxon>
        <taxon>Spirochaetales</taxon>
        <taxon>Treponemataceae</taxon>
        <taxon>Treponema</taxon>
    </lineage>
</organism>
<keyword evidence="4" id="KW-1185">Reference proteome</keyword>
<feature type="transmembrane region" description="Helical" evidence="1">
    <location>
        <begin position="39"/>
        <end position="57"/>
    </location>
</feature>
<evidence type="ECO:0000256" key="1">
    <source>
        <dbReference type="SAM" id="Phobius"/>
    </source>
</evidence>
<keyword evidence="1" id="KW-0812">Transmembrane</keyword>
<feature type="domain" description="Calcineurin-like phosphoesterase" evidence="2">
    <location>
        <begin position="142"/>
        <end position="313"/>
    </location>
</feature>
<dbReference type="Gene3D" id="3.60.21.10">
    <property type="match status" value="1"/>
</dbReference>
<comment type="caution">
    <text evidence="3">The sequence shown here is derived from an EMBL/GenBank/DDBJ whole genome shotgun (WGS) entry which is preliminary data.</text>
</comment>
<dbReference type="Proteomes" id="UP000578697">
    <property type="component" value="Unassembled WGS sequence"/>
</dbReference>
<evidence type="ECO:0000313" key="4">
    <source>
        <dbReference type="Proteomes" id="UP000578697"/>
    </source>
</evidence>
<dbReference type="PANTHER" id="PTHR31302:SF0">
    <property type="entry name" value="TRANSMEMBRANE PROTEIN WITH METALLOPHOSPHOESTERASE DOMAIN"/>
    <property type="match status" value="1"/>
</dbReference>
<keyword evidence="1" id="KW-1133">Transmembrane helix</keyword>
<dbReference type="InterPro" id="IPR004843">
    <property type="entry name" value="Calcineurin-like_PHP"/>
</dbReference>
<dbReference type="AlphaFoldDB" id="A0A840SAA4"/>
<accession>A0A840SAA4</accession>
<evidence type="ECO:0000313" key="3">
    <source>
        <dbReference type="EMBL" id="MBB5219629.1"/>
    </source>
</evidence>
<feature type="transmembrane region" description="Helical" evidence="1">
    <location>
        <begin position="102"/>
        <end position="122"/>
    </location>
</feature>
<dbReference type="EMBL" id="JACHFR010000003">
    <property type="protein sequence ID" value="MBB5219629.1"/>
    <property type="molecule type" value="Genomic_DNA"/>
</dbReference>